<reference evidence="2 3" key="1">
    <citation type="submission" date="2024-06" db="EMBL/GenBank/DDBJ databases">
        <title>The Natural Products Discovery Center: Release of the First 8490 Sequenced Strains for Exploring Actinobacteria Biosynthetic Diversity.</title>
        <authorList>
            <person name="Kalkreuter E."/>
            <person name="Kautsar S.A."/>
            <person name="Yang D."/>
            <person name="Bader C.D."/>
            <person name="Teijaro C.N."/>
            <person name="Fluegel L."/>
            <person name="Davis C.M."/>
            <person name="Simpson J.R."/>
            <person name="Lauterbach L."/>
            <person name="Steele A.D."/>
            <person name="Gui C."/>
            <person name="Meng S."/>
            <person name="Li G."/>
            <person name="Viehrig K."/>
            <person name="Ye F."/>
            <person name="Su P."/>
            <person name="Kiefer A.F."/>
            <person name="Nichols A."/>
            <person name="Cepeda A.J."/>
            <person name="Yan W."/>
            <person name="Fan B."/>
            <person name="Jiang Y."/>
            <person name="Adhikari A."/>
            <person name="Zheng C.-J."/>
            <person name="Schuster L."/>
            <person name="Cowan T.M."/>
            <person name="Smanski M.J."/>
            <person name="Chevrette M.G."/>
            <person name="De Carvalho L.P.S."/>
            <person name="Shen B."/>
        </authorList>
    </citation>
    <scope>NUCLEOTIDE SEQUENCE [LARGE SCALE GENOMIC DNA]</scope>
    <source>
        <strain evidence="2 3">NPDC050100</strain>
    </source>
</reference>
<accession>A0ABV3G6Y1</accession>
<feature type="transmembrane region" description="Helical" evidence="1">
    <location>
        <begin position="325"/>
        <end position="348"/>
    </location>
</feature>
<name>A0ABV3G6Y1_MICGL</name>
<dbReference type="RefSeq" id="WP_358129012.1">
    <property type="nucleotide sequence ID" value="NZ_JBFALK010000001.1"/>
</dbReference>
<evidence type="ECO:0000256" key="1">
    <source>
        <dbReference type="SAM" id="Phobius"/>
    </source>
</evidence>
<evidence type="ECO:0000313" key="3">
    <source>
        <dbReference type="Proteomes" id="UP001551675"/>
    </source>
</evidence>
<dbReference type="Proteomes" id="UP001551675">
    <property type="component" value="Unassembled WGS sequence"/>
</dbReference>
<keyword evidence="1" id="KW-0812">Transmembrane</keyword>
<keyword evidence="1" id="KW-0472">Membrane</keyword>
<evidence type="ECO:0000313" key="2">
    <source>
        <dbReference type="EMBL" id="MEV0967331.1"/>
    </source>
</evidence>
<feature type="transmembrane region" description="Helical" evidence="1">
    <location>
        <begin position="135"/>
        <end position="160"/>
    </location>
</feature>
<sequence>MVGLFVRLKLRLIRGNLHGDTIKQLGFVFTSLAALACAIVGFTLFALLRLADPGIAADIGIVAFTVFTIAWIFVPLLAFGLDETLDPSRLALFPLTTRQMATGLFAASAAGPWPLASLIVLAGAVAGLASGPGGVLIGVIAVVLQFSLCLVASRAVTTALSASLRSRRGRDALAVGAVLVILLFQLPGLLANQGFSGDPAEMVDAAASVLRWAPPGMAAHAIVDGGIAGLGELVIVALTVAMLAWLWIVALRRALVTPDSSSQSGGSVRRSRLGGLLPRGMLGAVVAKELKYARREPRGRVVWFTSVAVTGVLMLSLRGPDGWSGPAFVIGPACLAAMMIGMQAANAYGIDGRSLWMNAVAFATERDVRTDLAGRHLAVAIIAVPLLLVLSVVSSVVAGEPVWAVPAVLSAWGVLGVGLGVGAVTSVILPYTFPDRLNAFSGAAPGQGGEAFLGSFGAMLGTSVIALPVFLPVLFGLTWASALAVPYGFLAAWGGRRLGGMIGNNRLPDILAAVSRPT</sequence>
<comment type="caution">
    <text evidence="2">The sequence shown here is derived from an EMBL/GenBank/DDBJ whole genome shotgun (WGS) entry which is preliminary data.</text>
</comment>
<feature type="transmembrane region" description="Helical" evidence="1">
    <location>
        <begin position="59"/>
        <end position="81"/>
    </location>
</feature>
<feature type="transmembrane region" description="Helical" evidence="1">
    <location>
        <begin position="21"/>
        <end position="47"/>
    </location>
</feature>
<keyword evidence="1" id="KW-1133">Transmembrane helix</keyword>
<protein>
    <recommendedName>
        <fullName evidence="4">Transporter</fullName>
    </recommendedName>
</protein>
<feature type="transmembrane region" description="Helical" evidence="1">
    <location>
        <begin position="376"/>
        <end position="397"/>
    </location>
</feature>
<dbReference type="EMBL" id="JBFALK010000001">
    <property type="protein sequence ID" value="MEV0967331.1"/>
    <property type="molecule type" value="Genomic_DNA"/>
</dbReference>
<feature type="transmembrane region" description="Helical" evidence="1">
    <location>
        <begin position="102"/>
        <end position="129"/>
    </location>
</feature>
<feature type="transmembrane region" description="Helical" evidence="1">
    <location>
        <begin position="301"/>
        <end position="319"/>
    </location>
</feature>
<proteinExistence type="predicted"/>
<feature type="transmembrane region" description="Helical" evidence="1">
    <location>
        <begin position="477"/>
        <end position="495"/>
    </location>
</feature>
<gene>
    <name evidence="2" type="ORF">AB0I59_01750</name>
</gene>
<keyword evidence="3" id="KW-1185">Reference proteome</keyword>
<feature type="transmembrane region" description="Helical" evidence="1">
    <location>
        <begin position="409"/>
        <end position="431"/>
    </location>
</feature>
<feature type="transmembrane region" description="Helical" evidence="1">
    <location>
        <begin position="172"/>
        <end position="191"/>
    </location>
</feature>
<organism evidence="2 3">
    <name type="scientific">Microtetraspora glauca</name>
    <dbReference type="NCBI Taxonomy" id="1996"/>
    <lineage>
        <taxon>Bacteria</taxon>
        <taxon>Bacillati</taxon>
        <taxon>Actinomycetota</taxon>
        <taxon>Actinomycetes</taxon>
        <taxon>Streptosporangiales</taxon>
        <taxon>Streptosporangiaceae</taxon>
        <taxon>Microtetraspora</taxon>
    </lineage>
</organism>
<feature type="transmembrane region" description="Helical" evidence="1">
    <location>
        <begin position="233"/>
        <end position="251"/>
    </location>
</feature>
<evidence type="ECO:0008006" key="4">
    <source>
        <dbReference type="Google" id="ProtNLM"/>
    </source>
</evidence>